<feature type="region of interest" description="Disordered" evidence="1">
    <location>
        <begin position="1"/>
        <end position="139"/>
    </location>
</feature>
<gene>
    <name evidence="3" type="ORF">IL334_004813</name>
</gene>
<dbReference type="EMBL" id="CP141886">
    <property type="protein sequence ID" value="WRT67839.1"/>
    <property type="molecule type" value="Genomic_DNA"/>
</dbReference>
<evidence type="ECO:0000259" key="2">
    <source>
        <dbReference type="SMART" id="SM01177"/>
    </source>
</evidence>
<dbReference type="Proteomes" id="UP001329825">
    <property type="component" value="Chromosome 6"/>
</dbReference>
<feature type="compositionally biased region" description="Low complexity" evidence="1">
    <location>
        <begin position="485"/>
        <end position="496"/>
    </location>
</feature>
<feature type="compositionally biased region" description="Basic and acidic residues" evidence="1">
    <location>
        <begin position="444"/>
        <end position="471"/>
    </location>
</feature>
<dbReference type="PANTHER" id="PTHR13199">
    <property type="entry name" value="GH03947P"/>
    <property type="match status" value="1"/>
</dbReference>
<feature type="domain" description="Atos-like conserved" evidence="2">
    <location>
        <begin position="140"/>
        <end position="225"/>
    </location>
</feature>
<sequence length="581" mass="64224">MTYIPTTPSTSYTPTSSSSSSSSPTYSFSPSKTYTSSPIRHSPLSQPPILASARTPSPSHNHRHRYGHDDISHPIPTPSPTSNRRLSSRYSRQESLSPLDQSSLNSPASSPTRLKRNPPSSPQPTGDETPSPPLSRSHPLLGSYHLSLLHSRMSHAHQPHSLISGFSLHIKGIGKGKNCLKELRCPSHIEIPFSATYYDLDNPESSPTSSPSSHSSSNSSKSPWTGNIDLEQYYFTTFSPHSHDPIETETVSPPSFPGYRIAPLGQLQILIRTEQSPIKVFLIPYDLRKIPLGGRLLVREKTYRLGGRNDHRILKYAIQLQFVCIPSHTLHTSHDSLTTRQQRVNEAFNGDQHGPPSGSGEKAYYVSKMMKVVFVSTPPHSTEIMDVERTDEIIEPPSIAPEDLSLRTKKARKGSFAFSPGSLGKRSEEWAMVRNKWIAKESMRNIHQEESGSESDQQKRSDSTSSKRDSDLLVIVKPKMDRRPSLLTTTLPSSTSAQSINAGTNTATGLSPVSILSPLPVRPGTLSRSRPSTPTSPRPISPGPPLIWSPTSQRRMRREDGLEEVELSERLRKMHVGKGSE</sequence>
<keyword evidence="4" id="KW-1185">Reference proteome</keyword>
<organism evidence="3 4">
    <name type="scientific">Kwoniella shivajii</name>
    <dbReference type="NCBI Taxonomy" id="564305"/>
    <lineage>
        <taxon>Eukaryota</taxon>
        <taxon>Fungi</taxon>
        <taxon>Dikarya</taxon>
        <taxon>Basidiomycota</taxon>
        <taxon>Agaricomycotina</taxon>
        <taxon>Tremellomycetes</taxon>
        <taxon>Tremellales</taxon>
        <taxon>Cryptococcaceae</taxon>
        <taxon>Kwoniella</taxon>
    </lineage>
</organism>
<feature type="compositionally biased region" description="Pro residues" evidence="1">
    <location>
        <begin position="534"/>
        <end position="547"/>
    </location>
</feature>
<dbReference type="RefSeq" id="XP_062792579.1">
    <property type="nucleotide sequence ID" value="XM_062936528.1"/>
</dbReference>
<feature type="region of interest" description="Disordered" evidence="1">
    <location>
        <begin position="444"/>
        <end position="563"/>
    </location>
</feature>
<evidence type="ECO:0000313" key="3">
    <source>
        <dbReference type="EMBL" id="WRT67839.1"/>
    </source>
</evidence>
<feature type="region of interest" description="Disordered" evidence="1">
    <location>
        <begin position="202"/>
        <end position="224"/>
    </location>
</feature>
<feature type="compositionally biased region" description="Polar residues" evidence="1">
    <location>
        <begin position="83"/>
        <end position="112"/>
    </location>
</feature>
<accession>A0ABZ1D1E1</accession>
<dbReference type="SMART" id="SM01177">
    <property type="entry name" value="DUF4210"/>
    <property type="match status" value="1"/>
</dbReference>
<dbReference type="InterPro" id="IPR051506">
    <property type="entry name" value="ATOS_Transcription_Regulators"/>
</dbReference>
<evidence type="ECO:0000256" key="1">
    <source>
        <dbReference type="SAM" id="MobiDB-lite"/>
    </source>
</evidence>
<feature type="compositionally biased region" description="Polar residues" evidence="1">
    <location>
        <begin position="497"/>
        <end position="511"/>
    </location>
</feature>
<proteinExistence type="predicted"/>
<protein>
    <recommendedName>
        <fullName evidence="2">Atos-like conserved domain-containing protein</fullName>
    </recommendedName>
</protein>
<feature type="compositionally biased region" description="Low complexity" evidence="1">
    <location>
        <begin position="203"/>
        <end position="223"/>
    </location>
</feature>
<dbReference type="InterPro" id="IPR025261">
    <property type="entry name" value="Atos-like_cons_dom"/>
</dbReference>
<dbReference type="GeneID" id="87956944"/>
<feature type="compositionally biased region" description="Low complexity" evidence="1">
    <location>
        <begin position="1"/>
        <end position="38"/>
    </location>
</feature>
<dbReference type="Pfam" id="PF13915">
    <property type="entry name" value="DUF4210"/>
    <property type="match status" value="1"/>
</dbReference>
<dbReference type="PANTHER" id="PTHR13199:SF11">
    <property type="entry name" value="PROTEIN ATOSSA"/>
    <property type="match status" value="1"/>
</dbReference>
<reference evidence="3 4" key="1">
    <citation type="submission" date="2024-01" db="EMBL/GenBank/DDBJ databases">
        <title>Comparative genomics of Cryptococcus and Kwoniella reveals pathogenesis evolution and contrasting modes of karyotype evolution via chromosome fusion or intercentromeric recombination.</title>
        <authorList>
            <person name="Coelho M.A."/>
            <person name="David-Palma M."/>
            <person name="Shea T."/>
            <person name="Bowers K."/>
            <person name="McGinley-Smith S."/>
            <person name="Mohammad A.W."/>
            <person name="Gnirke A."/>
            <person name="Yurkov A.M."/>
            <person name="Nowrousian M."/>
            <person name="Sun S."/>
            <person name="Cuomo C.A."/>
            <person name="Heitman J."/>
        </authorList>
    </citation>
    <scope>NUCLEOTIDE SEQUENCE [LARGE SCALE GENOMIC DNA]</scope>
    <source>
        <strain evidence="3">CBS 11374</strain>
    </source>
</reference>
<feature type="compositionally biased region" description="Low complexity" evidence="1">
    <location>
        <begin position="522"/>
        <end position="533"/>
    </location>
</feature>
<evidence type="ECO:0000313" key="4">
    <source>
        <dbReference type="Proteomes" id="UP001329825"/>
    </source>
</evidence>
<name>A0ABZ1D1E1_9TREE</name>